<dbReference type="InterPro" id="IPR014145">
    <property type="entry name" value="LigD_pol_dom"/>
</dbReference>
<comment type="caution">
    <text evidence="2">The sequence shown here is derived from an EMBL/GenBank/DDBJ whole genome shotgun (WGS) entry which is preliminary data.</text>
</comment>
<evidence type="ECO:0000313" key="3">
    <source>
        <dbReference type="Proteomes" id="UP001200741"/>
    </source>
</evidence>
<feature type="domain" description="DNA ligase D polymerase" evidence="1">
    <location>
        <begin position="17"/>
        <end position="268"/>
    </location>
</feature>
<sequence>MRLTHADRAVDPSTSATKGDVAAYYEAVAGQLLPELKGRPVALLRAPHGVGEETFFQKHPGKAPFSGVHVLDAGLWPGHGPLLEIRSLDGLMGAVQMNTIEFHTWNARMPRLNKPDRIVFDLDPGEGIAWADITRGAELVRDALLDLRLRCALKTSGGRGLHLVVPIAARWPVDVVRAFAEATVQQLADAHPDRFVARSGAAQRVGLIFIDWLRNGDGATTVAAWSLRARPGLGVSVPLAWDELPMLNGAAAWTLANAKERADQGDAWPALAPQSLTAALQAVNASA</sequence>
<dbReference type="Proteomes" id="UP001200741">
    <property type="component" value="Unassembled WGS sequence"/>
</dbReference>
<dbReference type="RefSeq" id="WP_233369836.1">
    <property type="nucleotide sequence ID" value="NZ_JAJTWU010000001.1"/>
</dbReference>
<evidence type="ECO:0000259" key="1">
    <source>
        <dbReference type="Pfam" id="PF21686"/>
    </source>
</evidence>
<dbReference type="NCBIfam" id="TIGR02778">
    <property type="entry name" value="ligD_pol"/>
    <property type="match status" value="1"/>
</dbReference>
<dbReference type="GO" id="GO:0003910">
    <property type="term" value="F:DNA ligase (ATP) activity"/>
    <property type="evidence" value="ECO:0007669"/>
    <property type="project" value="UniProtKB-EC"/>
</dbReference>
<proteinExistence type="predicted"/>
<reference evidence="2 3" key="1">
    <citation type="submission" date="2021-12" db="EMBL/GenBank/DDBJ databases">
        <title>Genome seq of P8.</title>
        <authorList>
            <person name="Seo T."/>
        </authorList>
    </citation>
    <scope>NUCLEOTIDE SEQUENCE [LARGE SCALE GENOMIC DNA]</scope>
    <source>
        <strain evidence="2 3">P8</strain>
    </source>
</reference>
<protein>
    <submittedName>
        <fullName evidence="2">Non-homologous end-joining DNA ligase</fullName>
        <ecNumber evidence="2">6.5.1.1</ecNumber>
    </submittedName>
</protein>
<dbReference type="PANTHER" id="PTHR42705">
    <property type="entry name" value="BIFUNCTIONAL NON-HOMOLOGOUS END JOINING PROTEIN LIGD"/>
    <property type="match status" value="1"/>
</dbReference>
<dbReference type="Pfam" id="PF21686">
    <property type="entry name" value="LigD_Prim-Pol"/>
    <property type="match status" value="1"/>
</dbReference>
<dbReference type="Gene3D" id="3.90.920.10">
    <property type="entry name" value="DNA primase, PRIM domain"/>
    <property type="match status" value="1"/>
</dbReference>
<dbReference type="InterPro" id="IPR052171">
    <property type="entry name" value="NHEJ_LigD"/>
</dbReference>
<organism evidence="2 3">
    <name type="scientific">Pelomonas cellulosilytica</name>
    <dbReference type="NCBI Taxonomy" id="2906762"/>
    <lineage>
        <taxon>Bacteria</taxon>
        <taxon>Pseudomonadati</taxon>
        <taxon>Pseudomonadota</taxon>
        <taxon>Betaproteobacteria</taxon>
        <taxon>Burkholderiales</taxon>
        <taxon>Sphaerotilaceae</taxon>
        <taxon>Roseateles</taxon>
    </lineage>
</organism>
<keyword evidence="2" id="KW-0436">Ligase</keyword>
<dbReference type="PANTHER" id="PTHR42705:SF2">
    <property type="entry name" value="BIFUNCTIONAL NON-HOMOLOGOUS END JOINING PROTEIN LIGD"/>
    <property type="match status" value="1"/>
</dbReference>
<gene>
    <name evidence="2" type="primary">ligD</name>
    <name evidence="2" type="ORF">LXT13_01530</name>
</gene>
<name>A0ABS8XJV3_9BURK</name>
<accession>A0ABS8XJV3</accession>
<dbReference type="EMBL" id="JAJTWU010000001">
    <property type="protein sequence ID" value="MCE4553127.1"/>
    <property type="molecule type" value="Genomic_DNA"/>
</dbReference>
<keyword evidence="3" id="KW-1185">Reference proteome</keyword>
<dbReference type="EC" id="6.5.1.1" evidence="2"/>
<evidence type="ECO:0000313" key="2">
    <source>
        <dbReference type="EMBL" id="MCE4553127.1"/>
    </source>
</evidence>